<feature type="domain" description="Major facilitator superfamily (MFS) profile" evidence="7">
    <location>
        <begin position="23"/>
        <end position="413"/>
    </location>
</feature>
<sequence>MEQRGGKDLEQETWFVRHYAWIGLFALWMIGFIGAISRFIMAAYQVQMAEDLHVSRGFISAAWSTNLLIAALCAPIGGRLVDRFGPRRVLLLASIFSISGTALVYLGHNPSFFFIGYGMLSGLAGIGASTAYVLLFQWFGRHKAKATGILSSASSVGLAICTPVFLANAKLTWEIAFLISAVLGLVCTIPLIIFLIKPTLKFQQVDPATEPIEAVNETTEPRSSQPHRNQSAIPLVIIAFALFTCGINMGTVEMNIVAIHQQAEVATGMIQLSMGILGVMEIIGSLIFGIVMDAMNKRRVMTLLYGIRVLSFLILLLHTSWSPLVFAITFGLTYLGAVPGGLLIASELTMKKGKLIGNLMLFHQIGGIVGALIGGIAYDMFQSYQVLIGLDAILCGIVVIGYSIMRIHTFRQKGELVHVA</sequence>
<evidence type="ECO:0000256" key="4">
    <source>
        <dbReference type="ARBA" id="ARBA00022989"/>
    </source>
</evidence>
<reference evidence="9" key="1">
    <citation type="submission" date="2016-05" db="EMBL/GenBank/DDBJ databases">
        <title>Paenibacillus oryzae. sp. nov., isolated from the rice root.</title>
        <authorList>
            <person name="Zhang J."/>
            <person name="Zhang X."/>
        </authorList>
    </citation>
    <scope>NUCLEOTIDE SEQUENCE [LARGE SCALE GENOMIC DNA]</scope>
    <source>
        <strain evidence="9">KCTC13222</strain>
    </source>
</reference>
<feature type="transmembrane region" description="Helical" evidence="6">
    <location>
        <begin position="232"/>
        <end position="249"/>
    </location>
</feature>
<name>A0A1C0ZZW1_9BACL</name>
<dbReference type="EMBL" id="LYPC01000022">
    <property type="protein sequence ID" value="OCT13649.1"/>
    <property type="molecule type" value="Genomic_DNA"/>
</dbReference>
<evidence type="ECO:0000313" key="9">
    <source>
        <dbReference type="Proteomes" id="UP000093309"/>
    </source>
</evidence>
<evidence type="ECO:0000256" key="5">
    <source>
        <dbReference type="ARBA" id="ARBA00023136"/>
    </source>
</evidence>
<dbReference type="InterPro" id="IPR011701">
    <property type="entry name" value="MFS"/>
</dbReference>
<protein>
    <submittedName>
        <fullName evidence="8">MFS transporter</fullName>
    </submittedName>
</protein>
<gene>
    <name evidence="8" type="ORF">A8709_18855</name>
</gene>
<keyword evidence="2" id="KW-0813">Transport</keyword>
<dbReference type="PROSITE" id="PS50850">
    <property type="entry name" value="MFS"/>
    <property type="match status" value="1"/>
</dbReference>
<dbReference type="InterPro" id="IPR020846">
    <property type="entry name" value="MFS_dom"/>
</dbReference>
<comment type="subcellular location">
    <subcellularLocation>
        <location evidence="1">Cell membrane</location>
        <topology evidence="1">Multi-pass membrane protein</topology>
    </subcellularLocation>
</comment>
<evidence type="ECO:0000256" key="1">
    <source>
        <dbReference type="ARBA" id="ARBA00004651"/>
    </source>
</evidence>
<feature type="transmembrane region" description="Helical" evidence="6">
    <location>
        <begin position="356"/>
        <end position="378"/>
    </location>
</feature>
<dbReference type="Proteomes" id="UP000093309">
    <property type="component" value="Unassembled WGS sequence"/>
</dbReference>
<feature type="transmembrane region" description="Helical" evidence="6">
    <location>
        <begin position="114"/>
        <end position="136"/>
    </location>
</feature>
<evidence type="ECO:0000256" key="2">
    <source>
        <dbReference type="ARBA" id="ARBA00022448"/>
    </source>
</evidence>
<feature type="transmembrane region" description="Helical" evidence="6">
    <location>
        <begin position="21"/>
        <end position="46"/>
    </location>
</feature>
<evidence type="ECO:0000256" key="3">
    <source>
        <dbReference type="ARBA" id="ARBA00022692"/>
    </source>
</evidence>
<keyword evidence="5 6" id="KW-0472">Membrane</keyword>
<feature type="transmembrane region" description="Helical" evidence="6">
    <location>
        <begin position="324"/>
        <end position="344"/>
    </location>
</feature>
<comment type="caution">
    <text evidence="8">The sequence shown here is derived from an EMBL/GenBank/DDBJ whole genome shotgun (WGS) entry which is preliminary data.</text>
</comment>
<dbReference type="AlphaFoldDB" id="A0A1C0ZZW1"/>
<feature type="transmembrane region" description="Helical" evidence="6">
    <location>
        <begin position="175"/>
        <end position="196"/>
    </location>
</feature>
<dbReference type="Pfam" id="PF07690">
    <property type="entry name" value="MFS_1"/>
    <property type="match status" value="1"/>
</dbReference>
<proteinExistence type="predicted"/>
<feature type="transmembrane region" description="Helical" evidence="6">
    <location>
        <begin position="384"/>
        <end position="405"/>
    </location>
</feature>
<dbReference type="InterPro" id="IPR050327">
    <property type="entry name" value="Proton-linked_MCT"/>
</dbReference>
<dbReference type="SUPFAM" id="SSF103473">
    <property type="entry name" value="MFS general substrate transporter"/>
    <property type="match status" value="1"/>
</dbReference>
<dbReference type="Gene3D" id="1.20.1250.20">
    <property type="entry name" value="MFS general substrate transporter like domains"/>
    <property type="match status" value="2"/>
</dbReference>
<dbReference type="InterPro" id="IPR036259">
    <property type="entry name" value="MFS_trans_sf"/>
</dbReference>
<dbReference type="PANTHER" id="PTHR11360">
    <property type="entry name" value="MONOCARBOXYLATE TRANSPORTER"/>
    <property type="match status" value="1"/>
</dbReference>
<dbReference type="STRING" id="512399.A8709_18855"/>
<dbReference type="PANTHER" id="PTHR11360:SF284">
    <property type="entry name" value="EG:103B4.3 PROTEIN-RELATED"/>
    <property type="match status" value="1"/>
</dbReference>
<keyword evidence="9" id="KW-1185">Reference proteome</keyword>
<keyword evidence="3 6" id="KW-0812">Transmembrane</keyword>
<feature type="transmembrane region" description="Helical" evidence="6">
    <location>
        <begin position="58"/>
        <end position="77"/>
    </location>
</feature>
<evidence type="ECO:0000313" key="8">
    <source>
        <dbReference type="EMBL" id="OCT13649.1"/>
    </source>
</evidence>
<organism evidence="8 9">
    <name type="scientific">Paenibacillus pectinilyticus</name>
    <dbReference type="NCBI Taxonomy" id="512399"/>
    <lineage>
        <taxon>Bacteria</taxon>
        <taxon>Bacillati</taxon>
        <taxon>Bacillota</taxon>
        <taxon>Bacilli</taxon>
        <taxon>Bacillales</taxon>
        <taxon>Paenibacillaceae</taxon>
        <taxon>Paenibacillus</taxon>
    </lineage>
</organism>
<evidence type="ECO:0000256" key="6">
    <source>
        <dbReference type="SAM" id="Phobius"/>
    </source>
</evidence>
<accession>A0A1C0ZZW1</accession>
<dbReference type="GO" id="GO:0022857">
    <property type="term" value="F:transmembrane transporter activity"/>
    <property type="evidence" value="ECO:0007669"/>
    <property type="project" value="InterPro"/>
</dbReference>
<dbReference type="GO" id="GO:0005886">
    <property type="term" value="C:plasma membrane"/>
    <property type="evidence" value="ECO:0007669"/>
    <property type="project" value="UniProtKB-SubCell"/>
</dbReference>
<feature type="transmembrane region" description="Helical" evidence="6">
    <location>
        <begin position="89"/>
        <end position="108"/>
    </location>
</feature>
<evidence type="ECO:0000259" key="7">
    <source>
        <dbReference type="PROSITE" id="PS50850"/>
    </source>
</evidence>
<feature type="transmembrane region" description="Helical" evidence="6">
    <location>
        <begin position="269"/>
        <end position="288"/>
    </location>
</feature>
<keyword evidence="4 6" id="KW-1133">Transmembrane helix</keyword>
<feature type="transmembrane region" description="Helical" evidence="6">
    <location>
        <begin position="300"/>
        <end position="318"/>
    </location>
</feature>
<feature type="transmembrane region" description="Helical" evidence="6">
    <location>
        <begin position="148"/>
        <end position="169"/>
    </location>
</feature>